<feature type="transmembrane region" description="Helical" evidence="2">
    <location>
        <begin position="18"/>
        <end position="41"/>
    </location>
</feature>
<feature type="region of interest" description="Disordered" evidence="1">
    <location>
        <begin position="108"/>
        <end position="134"/>
    </location>
</feature>
<accession>A0A3N2CQW6</accession>
<dbReference type="AlphaFoldDB" id="A0A3N2CQW6"/>
<proteinExistence type="predicted"/>
<protein>
    <submittedName>
        <fullName evidence="3">Uncharacterized protein</fullName>
    </submittedName>
</protein>
<keyword evidence="4" id="KW-1185">Reference proteome</keyword>
<evidence type="ECO:0000256" key="1">
    <source>
        <dbReference type="SAM" id="MobiDB-lite"/>
    </source>
</evidence>
<feature type="transmembrane region" description="Helical" evidence="2">
    <location>
        <begin position="74"/>
        <end position="94"/>
    </location>
</feature>
<organism evidence="3 4">
    <name type="scientific">Nocardioides aurantiacus</name>
    <dbReference type="NCBI Taxonomy" id="86796"/>
    <lineage>
        <taxon>Bacteria</taxon>
        <taxon>Bacillati</taxon>
        <taxon>Actinomycetota</taxon>
        <taxon>Actinomycetes</taxon>
        <taxon>Propionibacteriales</taxon>
        <taxon>Nocardioidaceae</taxon>
        <taxon>Nocardioides</taxon>
    </lineage>
</organism>
<dbReference type="EMBL" id="RKHO01000001">
    <property type="protein sequence ID" value="ROR89913.1"/>
    <property type="molecule type" value="Genomic_DNA"/>
</dbReference>
<keyword evidence="2" id="KW-0812">Transmembrane</keyword>
<sequence>MEQTAAAPVRLSLRGQTYVAAVAVAATVAFVVDSPVAWVVLMLLTLPLSLLAMWVGFYAALAVGALAGHGPEAVSWPVGVAWVAVWTTTAWINARLAEKVLRRGWDALRTGPRNEDDDDWSEDWYGDADERPRP</sequence>
<comment type="caution">
    <text evidence="3">The sequence shown here is derived from an EMBL/GenBank/DDBJ whole genome shotgun (WGS) entry which is preliminary data.</text>
</comment>
<evidence type="ECO:0000256" key="2">
    <source>
        <dbReference type="SAM" id="Phobius"/>
    </source>
</evidence>
<gene>
    <name evidence="3" type="ORF">EDD33_0744</name>
</gene>
<keyword evidence="2" id="KW-1133">Transmembrane helix</keyword>
<evidence type="ECO:0000313" key="4">
    <source>
        <dbReference type="Proteomes" id="UP000281738"/>
    </source>
</evidence>
<evidence type="ECO:0000313" key="3">
    <source>
        <dbReference type="EMBL" id="ROR89913.1"/>
    </source>
</evidence>
<keyword evidence="2" id="KW-0472">Membrane</keyword>
<name>A0A3N2CQW6_9ACTN</name>
<feature type="compositionally biased region" description="Acidic residues" evidence="1">
    <location>
        <begin position="115"/>
        <end position="127"/>
    </location>
</feature>
<dbReference type="Proteomes" id="UP000281738">
    <property type="component" value="Unassembled WGS sequence"/>
</dbReference>
<reference evidence="3 4" key="1">
    <citation type="submission" date="2018-11" db="EMBL/GenBank/DDBJ databases">
        <title>Sequencing the genomes of 1000 actinobacteria strains.</title>
        <authorList>
            <person name="Klenk H.-P."/>
        </authorList>
    </citation>
    <scope>NUCLEOTIDE SEQUENCE [LARGE SCALE GENOMIC DNA]</scope>
    <source>
        <strain evidence="3 4">DSM 12652</strain>
    </source>
</reference>
<feature type="transmembrane region" description="Helical" evidence="2">
    <location>
        <begin position="48"/>
        <end position="68"/>
    </location>
</feature>
<dbReference type="RefSeq" id="WP_123389159.1">
    <property type="nucleotide sequence ID" value="NZ_RKHO01000001.1"/>
</dbReference>